<evidence type="ECO:0000313" key="5">
    <source>
        <dbReference type="EMBL" id="OTG03465.1"/>
    </source>
</evidence>
<dbReference type="InterPro" id="IPR000864">
    <property type="entry name" value="Prot_inh_pot1"/>
</dbReference>
<keyword evidence="2" id="KW-0646">Protease inhibitor</keyword>
<protein>
    <recommendedName>
        <fullName evidence="7">Proteinase inhibitor I13</fullName>
    </recommendedName>
</protein>
<dbReference type="EMBL" id="MNCJ02000328">
    <property type="protein sequence ID" value="KAF5775681.1"/>
    <property type="molecule type" value="Genomic_DNA"/>
</dbReference>
<name>A0A251SX72_HELAN</name>
<dbReference type="FunCoup" id="A0A251SX72">
    <property type="interactions" value="7"/>
</dbReference>
<evidence type="ECO:0000313" key="6">
    <source>
        <dbReference type="Proteomes" id="UP000215914"/>
    </source>
</evidence>
<dbReference type="GO" id="GO:0004867">
    <property type="term" value="F:serine-type endopeptidase inhibitor activity"/>
    <property type="evidence" value="ECO:0007669"/>
    <property type="project" value="UniProtKB-KW"/>
</dbReference>
<evidence type="ECO:0008006" key="7">
    <source>
        <dbReference type="Google" id="ProtNLM"/>
    </source>
</evidence>
<dbReference type="Gene3D" id="3.30.10.10">
    <property type="entry name" value="Trypsin Inhibitor V, subunit A"/>
    <property type="match status" value="1"/>
</dbReference>
<dbReference type="Proteomes" id="UP000215914">
    <property type="component" value="Chromosome 13"/>
</dbReference>
<reference evidence="5" key="2">
    <citation type="submission" date="2017-02" db="EMBL/GenBank/DDBJ databases">
        <title>Sunflower complete genome.</title>
        <authorList>
            <person name="Langlade N."/>
            <person name="Munos S."/>
        </authorList>
    </citation>
    <scope>NUCLEOTIDE SEQUENCE [LARGE SCALE GENOMIC DNA]</scope>
    <source>
        <tissue evidence="5">Leaves</tissue>
    </source>
</reference>
<dbReference type="InterPro" id="IPR036354">
    <property type="entry name" value="Prot_inh_pot1_sf"/>
</dbReference>
<sequence>MASTCEQVEQGKISWPELVGETGESAADVIENENRLVHTRIILEGTLINRLYICDRVLVWVNNKGITVRTPTIG</sequence>
<dbReference type="PANTHER" id="PTHR33091">
    <property type="entry name" value="PROTEIN, PUTATIVE, EXPRESSED-RELATED"/>
    <property type="match status" value="1"/>
</dbReference>
<organism evidence="5 6">
    <name type="scientific">Helianthus annuus</name>
    <name type="common">Common sunflower</name>
    <dbReference type="NCBI Taxonomy" id="4232"/>
    <lineage>
        <taxon>Eukaryota</taxon>
        <taxon>Viridiplantae</taxon>
        <taxon>Streptophyta</taxon>
        <taxon>Embryophyta</taxon>
        <taxon>Tracheophyta</taxon>
        <taxon>Spermatophyta</taxon>
        <taxon>Magnoliopsida</taxon>
        <taxon>eudicotyledons</taxon>
        <taxon>Gunneridae</taxon>
        <taxon>Pentapetalae</taxon>
        <taxon>asterids</taxon>
        <taxon>campanulids</taxon>
        <taxon>Asterales</taxon>
        <taxon>Asteraceae</taxon>
        <taxon>Asteroideae</taxon>
        <taxon>Heliantheae alliance</taxon>
        <taxon>Heliantheae</taxon>
        <taxon>Helianthus</taxon>
    </lineage>
</organism>
<dbReference type="SUPFAM" id="SSF54654">
    <property type="entry name" value="CI-2 family of serine protease inhibitors"/>
    <property type="match status" value="1"/>
</dbReference>
<gene>
    <name evidence="5" type="ORF">HannXRQ_Chr13g0424351</name>
    <name evidence="4" type="ORF">HanXRQr2_Chr13g0614801</name>
</gene>
<dbReference type="PROSITE" id="PS00285">
    <property type="entry name" value="POTATO_INHIBITOR"/>
    <property type="match status" value="1"/>
</dbReference>
<evidence type="ECO:0000313" key="4">
    <source>
        <dbReference type="EMBL" id="KAF5775681.1"/>
    </source>
</evidence>
<evidence type="ECO:0000256" key="3">
    <source>
        <dbReference type="ARBA" id="ARBA00022900"/>
    </source>
</evidence>
<proteinExistence type="inferred from homology"/>
<keyword evidence="6" id="KW-1185">Reference proteome</keyword>
<dbReference type="AlphaFoldDB" id="A0A251SX72"/>
<accession>A0A251SX72</accession>
<evidence type="ECO:0000256" key="2">
    <source>
        <dbReference type="ARBA" id="ARBA00022690"/>
    </source>
</evidence>
<dbReference type="InParanoid" id="A0A251SX72"/>
<evidence type="ECO:0000256" key="1">
    <source>
        <dbReference type="ARBA" id="ARBA00008210"/>
    </source>
</evidence>
<reference evidence="4" key="3">
    <citation type="submission" date="2020-06" db="EMBL/GenBank/DDBJ databases">
        <title>Helianthus annuus Genome sequencing and assembly Release 2.</title>
        <authorList>
            <person name="Gouzy J."/>
            <person name="Langlade N."/>
            <person name="Munos S."/>
        </authorList>
    </citation>
    <scope>NUCLEOTIDE SEQUENCE</scope>
    <source>
        <tissue evidence="4">Leaves</tissue>
    </source>
</reference>
<dbReference type="Gramene" id="mRNA:HanXRQr2_Chr13g0614801">
    <property type="protein sequence ID" value="mRNA:HanXRQr2_Chr13g0614801"/>
    <property type="gene ID" value="HanXRQr2_Chr13g0614801"/>
</dbReference>
<dbReference type="Pfam" id="PF00280">
    <property type="entry name" value="potato_inhibit"/>
    <property type="match status" value="1"/>
</dbReference>
<comment type="similarity">
    <text evidence="1">Belongs to the protease inhibitor I13 (potato type I serine protease inhibitor) family.</text>
</comment>
<dbReference type="GO" id="GO:0009611">
    <property type="term" value="P:response to wounding"/>
    <property type="evidence" value="ECO:0007669"/>
    <property type="project" value="InterPro"/>
</dbReference>
<reference evidence="4 6" key="1">
    <citation type="journal article" date="2017" name="Nature">
        <title>The sunflower genome provides insights into oil metabolism, flowering and Asterid evolution.</title>
        <authorList>
            <person name="Badouin H."/>
            <person name="Gouzy J."/>
            <person name="Grassa C.J."/>
            <person name="Murat F."/>
            <person name="Staton S.E."/>
            <person name="Cottret L."/>
            <person name="Lelandais-Briere C."/>
            <person name="Owens G.L."/>
            <person name="Carrere S."/>
            <person name="Mayjonade B."/>
            <person name="Legrand L."/>
            <person name="Gill N."/>
            <person name="Kane N.C."/>
            <person name="Bowers J.E."/>
            <person name="Hubner S."/>
            <person name="Bellec A."/>
            <person name="Berard A."/>
            <person name="Berges H."/>
            <person name="Blanchet N."/>
            <person name="Boniface M.C."/>
            <person name="Brunel D."/>
            <person name="Catrice O."/>
            <person name="Chaidir N."/>
            <person name="Claudel C."/>
            <person name="Donnadieu C."/>
            <person name="Faraut T."/>
            <person name="Fievet G."/>
            <person name="Helmstetter N."/>
            <person name="King M."/>
            <person name="Knapp S.J."/>
            <person name="Lai Z."/>
            <person name="Le Paslier M.C."/>
            <person name="Lippi Y."/>
            <person name="Lorenzon L."/>
            <person name="Mandel J.R."/>
            <person name="Marage G."/>
            <person name="Marchand G."/>
            <person name="Marquand E."/>
            <person name="Bret-Mestries E."/>
            <person name="Morien E."/>
            <person name="Nambeesan S."/>
            <person name="Nguyen T."/>
            <person name="Pegot-Espagnet P."/>
            <person name="Pouilly N."/>
            <person name="Raftis F."/>
            <person name="Sallet E."/>
            <person name="Schiex T."/>
            <person name="Thomas J."/>
            <person name="Vandecasteele C."/>
            <person name="Vares D."/>
            <person name="Vear F."/>
            <person name="Vautrin S."/>
            <person name="Crespi M."/>
            <person name="Mangin B."/>
            <person name="Burke J.M."/>
            <person name="Salse J."/>
            <person name="Munos S."/>
            <person name="Vincourt P."/>
            <person name="Rieseberg L.H."/>
            <person name="Langlade N.B."/>
        </authorList>
    </citation>
    <scope>NUCLEOTIDE SEQUENCE [LARGE SCALE GENOMIC DNA]</scope>
    <source>
        <strain evidence="6">cv. SF193</strain>
        <tissue evidence="4">Leaves</tissue>
    </source>
</reference>
<dbReference type="EMBL" id="CM007902">
    <property type="protein sequence ID" value="OTG03465.1"/>
    <property type="molecule type" value="Genomic_DNA"/>
</dbReference>
<dbReference type="PANTHER" id="PTHR33091:SF94">
    <property type="entry name" value="PROTEASE INHIBITOR PROTEIN"/>
    <property type="match status" value="1"/>
</dbReference>
<keyword evidence="3" id="KW-0722">Serine protease inhibitor</keyword>